<dbReference type="EMBL" id="MGFX01000001">
    <property type="protein sequence ID" value="OGM15648.1"/>
    <property type="molecule type" value="Genomic_DNA"/>
</dbReference>
<feature type="transmembrane region" description="Helical" evidence="8">
    <location>
        <begin position="172"/>
        <end position="194"/>
    </location>
</feature>
<feature type="transmembrane region" description="Helical" evidence="8">
    <location>
        <begin position="20"/>
        <end position="41"/>
    </location>
</feature>
<keyword evidence="2" id="KW-1003">Cell membrane</keyword>
<dbReference type="GO" id="GO:0006508">
    <property type="term" value="P:proteolysis"/>
    <property type="evidence" value="ECO:0007669"/>
    <property type="project" value="UniProtKB-KW"/>
</dbReference>
<name>A0A1F7XMP8_9BACT</name>
<keyword evidence="4 8" id="KW-0812">Transmembrane</keyword>
<protein>
    <recommendedName>
        <fullName evidence="11">Exosortase/archaeosortase family protein</fullName>
    </recommendedName>
</protein>
<feature type="transmembrane region" description="Helical" evidence="8">
    <location>
        <begin position="62"/>
        <end position="81"/>
    </location>
</feature>
<dbReference type="AlphaFoldDB" id="A0A1F7XMP8"/>
<evidence type="ECO:0008006" key="11">
    <source>
        <dbReference type="Google" id="ProtNLM"/>
    </source>
</evidence>
<keyword evidence="3" id="KW-0645">Protease</keyword>
<evidence type="ECO:0000256" key="2">
    <source>
        <dbReference type="ARBA" id="ARBA00022475"/>
    </source>
</evidence>
<keyword evidence="7 8" id="KW-0472">Membrane</keyword>
<evidence type="ECO:0000256" key="4">
    <source>
        <dbReference type="ARBA" id="ARBA00022692"/>
    </source>
</evidence>
<accession>A0A1F7XMP8</accession>
<evidence type="ECO:0000256" key="7">
    <source>
        <dbReference type="ARBA" id="ARBA00023136"/>
    </source>
</evidence>
<comment type="caution">
    <text evidence="9">The sequence shown here is derived from an EMBL/GenBank/DDBJ whole genome shotgun (WGS) entry which is preliminary data.</text>
</comment>
<sequence>MKDLQTSQLRFKLFSQSKRTLTRVLILAVLVLAVLPFWTSLQDLLTRYIMKIELYKSIQNVIVPYELGIVGTLLTVLGLPVRIGNAYIEWTKTSGGSEVVYLAWNCIGWQSLVLFVITLLTGLSGRHTLTSKLETLAVGVLGTYLVNIFRLVLVIVVYFSVGRSFGIIFHDYFSNLLTLGWLFIFWWFSYRYVLEQRETVEDRR</sequence>
<proteinExistence type="predicted"/>
<dbReference type="Proteomes" id="UP000177382">
    <property type="component" value="Unassembled WGS sequence"/>
</dbReference>
<gene>
    <name evidence="9" type="ORF">A2V97_02560</name>
</gene>
<dbReference type="GO" id="GO:0008233">
    <property type="term" value="F:peptidase activity"/>
    <property type="evidence" value="ECO:0007669"/>
    <property type="project" value="UniProtKB-KW"/>
</dbReference>
<feature type="transmembrane region" description="Helical" evidence="8">
    <location>
        <begin position="135"/>
        <end position="160"/>
    </location>
</feature>
<evidence type="ECO:0000313" key="10">
    <source>
        <dbReference type="Proteomes" id="UP000177382"/>
    </source>
</evidence>
<feature type="transmembrane region" description="Helical" evidence="8">
    <location>
        <begin position="101"/>
        <end position="123"/>
    </location>
</feature>
<reference evidence="9 10" key="1">
    <citation type="journal article" date="2016" name="Nat. Commun.">
        <title>Thousands of microbial genomes shed light on interconnected biogeochemical processes in an aquifer system.</title>
        <authorList>
            <person name="Anantharaman K."/>
            <person name="Brown C.T."/>
            <person name="Hug L.A."/>
            <person name="Sharon I."/>
            <person name="Castelle C.J."/>
            <person name="Probst A.J."/>
            <person name="Thomas B.C."/>
            <person name="Singh A."/>
            <person name="Wilkins M.J."/>
            <person name="Karaoz U."/>
            <person name="Brodie E.L."/>
            <person name="Williams K.H."/>
            <person name="Hubbard S.S."/>
            <person name="Banfield J.F."/>
        </authorList>
    </citation>
    <scope>NUCLEOTIDE SEQUENCE [LARGE SCALE GENOMIC DNA]</scope>
</reference>
<keyword evidence="6 8" id="KW-1133">Transmembrane helix</keyword>
<evidence type="ECO:0000256" key="1">
    <source>
        <dbReference type="ARBA" id="ARBA00004651"/>
    </source>
</evidence>
<dbReference type="InterPro" id="IPR026392">
    <property type="entry name" value="Exo/Archaeosortase_dom"/>
</dbReference>
<evidence type="ECO:0000256" key="6">
    <source>
        <dbReference type="ARBA" id="ARBA00022989"/>
    </source>
</evidence>
<keyword evidence="5" id="KW-0378">Hydrolase</keyword>
<dbReference type="NCBIfam" id="TIGR04178">
    <property type="entry name" value="exo_archaeo"/>
    <property type="match status" value="1"/>
</dbReference>
<evidence type="ECO:0000313" key="9">
    <source>
        <dbReference type="EMBL" id="OGM15648.1"/>
    </source>
</evidence>
<dbReference type="STRING" id="1802485.A2V97_02560"/>
<organism evidence="9 10">
    <name type="scientific">Candidatus Woesebacteria bacterium RBG_16_42_24</name>
    <dbReference type="NCBI Taxonomy" id="1802485"/>
    <lineage>
        <taxon>Bacteria</taxon>
        <taxon>Candidatus Woeseibacteriota</taxon>
    </lineage>
</organism>
<evidence type="ECO:0000256" key="8">
    <source>
        <dbReference type="SAM" id="Phobius"/>
    </source>
</evidence>
<evidence type="ECO:0000256" key="3">
    <source>
        <dbReference type="ARBA" id="ARBA00022670"/>
    </source>
</evidence>
<comment type="subcellular location">
    <subcellularLocation>
        <location evidence="1">Cell membrane</location>
        <topology evidence="1">Multi-pass membrane protein</topology>
    </subcellularLocation>
</comment>
<dbReference type="GO" id="GO:0005886">
    <property type="term" value="C:plasma membrane"/>
    <property type="evidence" value="ECO:0007669"/>
    <property type="project" value="UniProtKB-SubCell"/>
</dbReference>
<evidence type="ECO:0000256" key="5">
    <source>
        <dbReference type="ARBA" id="ARBA00022801"/>
    </source>
</evidence>